<keyword evidence="1" id="KW-1185">Reference proteome</keyword>
<organism evidence="1 2">
    <name type="scientific">Globodera pallida</name>
    <name type="common">Potato cyst nematode worm</name>
    <name type="synonym">Heterodera pallida</name>
    <dbReference type="NCBI Taxonomy" id="36090"/>
    <lineage>
        <taxon>Eukaryota</taxon>
        <taxon>Metazoa</taxon>
        <taxon>Ecdysozoa</taxon>
        <taxon>Nematoda</taxon>
        <taxon>Chromadorea</taxon>
        <taxon>Rhabditida</taxon>
        <taxon>Tylenchina</taxon>
        <taxon>Tylenchomorpha</taxon>
        <taxon>Tylenchoidea</taxon>
        <taxon>Heteroderidae</taxon>
        <taxon>Heteroderinae</taxon>
        <taxon>Globodera</taxon>
    </lineage>
</organism>
<dbReference type="WBParaSite" id="GPLIN_001363300">
    <property type="protein sequence ID" value="GPLIN_001363300"/>
    <property type="gene ID" value="GPLIN_001363300"/>
</dbReference>
<reference evidence="1" key="2">
    <citation type="submission" date="2014-05" db="EMBL/GenBank/DDBJ databases">
        <title>The genome and life-stage specific transcriptomes of Globodera pallida elucidate key aspects of plant parasitism by a cyst nematode.</title>
        <authorList>
            <person name="Cotton J.A."/>
            <person name="Lilley C.J."/>
            <person name="Jones L.M."/>
            <person name="Kikuchi T."/>
            <person name="Reid A.J."/>
            <person name="Thorpe P."/>
            <person name="Tsai I.J."/>
            <person name="Beasley H."/>
            <person name="Blok V."/>
            <person name="Cock P.J.A."/>
            <person name="Van den Akker S.E."/>
            <person name="Holroyd N."/>
            <person name="Hunt M."/>
            <person name="Mantelin S."/>
            <person name="Naghra H."/>
            <person name="Pain A."/>
            <person name="Palomares-Rius J.E."/>
            <person name="Zarowiecki M."/>
            <person name="Berriman M."/>
            <person name="Jones J.T."/>
            <person name="Urwin P.E."/>
        </authorList>
    </citation>
    <scope>NUCLEOTIDE SEQUENCE [LARGE SCALE GENOMIC DNA]</scope>
    <source>
        <strain evidence="1">Lindley</strain>
    </source>
</reference>
<dbReference type="AlphaFoldDB" id="A0A183CL77"/>
<name>A0A183CL77_GLOPA</name>
<evidence type="ECO:0000313" key="2">
    <source>
        <dbReference type="WBParaSite" id="GPLIN_001363300"/>
    </source>
</evidence>
<reference evidence="1" key="1">
    <citation type="submission" date="2013-12" db="EMBL/GenBank/DDBJ databases">
        <authorList>
            <person name="Aslett M."/>
        </authorList>
    </citation>
    <scope>NUCLEOTIDE SEQUENCE [LARGE SCALE GENOMIC DNA]</scope>
    <source>
        <strain evidence="1">Lindley</strain>
    </source>
</reference>
<accession>A0A183CL77</accession>
<protein>
    <submittedName>
        <fullName evidence="2">F-box domain-containing protein</fullName>
    </submittedName>
</protein>
<sequence length="436" mass="48604">MPSPTGSPLKRTLHFVCDDVLFEVFAFCGHFELGLKVALISDRFDRLVDAHFKLREWSLGQLAIRRAADGTGAEIVKHVSNGAERCVERRLSIPENPLPDKVIGFERLDISYIDLSVIEFIRSISRLFNSKSINLYIGTVDDQTCSWQIIWNRFWPLFNDNICGFSMLCPGLECLRQFSPTVLRNCAELRVIETFGLFPAFPADDKTRGASSAQALAKWLHTPRGDGLPKVFQCGFYTTGMEGLKTAFVYSTIPVNFIIVLNERIGGVVPSELRNDLTAERLMFRHFNKFKLIASCGLKIWGVDKCCKYNFWAKCPGAFKPNCNILTITVSDATATDVTKRLEPSRDKPEKVGAATDVTKTEKAGTVTLEPSRDKTEKVGSATDVIKTEKAGAVTDVTKLKRLEQPLTLEPSRDKTEKVGAATDVNKLKRLVPSLT</sequence>
<reference evidence="2" key="3">
    <citation type="submission" date="2016-06" db="UniProtKB">
        <authorList>
            <consortium name="WormBaseParasite"/>
        </authorList>
    </citation>
    <scope>IDENTIFICATION</scope>
</reference>
<proteinExistence type="predicted"/>
<dbReference type="Proteomes" id="UP000050741">
    <property type="component" value="Unassembled WGS sequence"/>
</dbReference>
<evidence type="ECO:0000313" key="1">
    <source>
        <dbReference type="Proteomes" id="UP000050741"/>
    </source>
</evidence>